<dbReference type="GO" id="GO:0006355">
    <property type="term" value="P:regulation of DNA-templated transcription"/>
    <property type="evidence" value="ECO:0007669"/>
    <property type="project" value="InterPro"/>
</dbReference>
<evidence type="ECO:0000256" key="1">
    <source>
        <dbReference type="ARBA" id="ARBA00005820"/>
    </source>
</evidence>
<protein>
    <submittedName>
        <fullName evidence="6">AAA family ATPase</fullName>
    </submittedName>
</protein>
<evidence type="ECO:0000256" key="2">
    <source>
        <dbReference type="ARBA" id="ARBA00023125"/>
    </source>
</evidence>
<comment type="similarity">
    <text evidence="1">Belongs to the AfsR/DnrI/RedD regulatory family.</text>
</comment>
<evidence type="ECO:0000256" key="3">
    <source>
        <dbReference type="PROSITE-ProRule" id="PRU01091"/>
    </source>
</evidence>
<keyword evidence="2 3" id="KW-0238">DNA-binding</keyword>
<feature type="domain" description="OmpR/PhoB-type" evidence="5">
    <location>
        <begin position="1"/>
        <end position="97"/>
    </location>
</feature>
<dbReference type="InterPro" id="IPR001867">
    <property type="entry name" value="OmpR/PhoB-type_DNA-bd"/>
</dbReference>
<dbReference type="InterPro" id="IPR027417">
    <property type="entry name" value="P-loop_NTPase"/>
</dbReference>
<feature type="compositionally biased region" description="Low complexity" evidence="4">
    <location>
        <begin position="253"/>
        <end position="270"/>
    </location>
</feature>
<dbReference type="GO" id="GO:0000160">
    <property type="term" value="P:phosphorelay signal transduction system"/>
    <property type="evidence" value="ECO:0007669"/>
    <property type="project" value="InterPro"/>
</dbReference>
<feature type="DNA-binding region" description="OmpR/PhoB-type" evidence="3">
    <location>
        <begin position="1"/>
        <end position="97"/>
    </location>
</feature>
<dbReference type="SMART" id="SM01043">
    <property type="entry name" value="BTAD"/>
    <property type="match status" value="1"/>
</dbReference>
<dbReference type="SMART" id="SM00862">
    <property type="entry name" value="Trans_reg_C"/>
    <property type="match status" value="1"/>
</dbReference>
<reference evidence="6" key="1">
    <citation type="submission" date="2021-01" db="EMBL/GenBank/DDBJ databases">
        <title>YIM 132084 draft genome.</title>
        <authorList>
            <person name="An D."/>
        </authorList>
    </citation>
    <scope>NUCLEOTIDE SEQUENCE</scope>
    <source>
        <strain evidence="6">YIM 132084</strain>
    </source>
</reference>
<dbReference type="InterPro" id="IPR049945">
    <property type="entry name" value="AAA_22"/>
</dbReference>
<dbReference type="RefSeq" id="WP_205259634.1">
    <property type="nucleotide sequence ID" value="NZ_JAERWK010000007.1"/>
</dbReference>
<dbReference type="PROSITE" id="PS51755">
    <property type="entry name" value="OMPR_PHOB"/>
    <property type="match status" value="1"/>
</dbReference>
<dbReference type="CDD" id="cd15831">
    <property type="entry name" value="BTAD"/>
    <property type="match status" value="1"/>
</dbReference>
<gene>
    <name evidence="6" type="ORF">JL106_05170</name>
</gene>
<dbReference type="GO" id="GO:0016887">
    <property type="term" value="F:ATP hydrolysis activity"/>
    <property type="evidence" value="ECO:0007669"/>
    <property type="project" value="InterPro"/>
</dbReference>
<dbReference type="InterPro" id="IPR036388">
    <property type="entry name" value="WH-like_DNA-bd_sf"/>
</dbReference>
<dbReference type="Pfam" id="PF03704">
    <property type="entry name" value="BTAD"/>
    <property type="match status" value="1"/>
</dbReference>
<feature type="region of interest" description="Disordered" evidence="4">
    <location>
        <begin position="248"/>
        <end position="284"/>
    </location>
</feature>
<dbReference type="PANTHER" id="PTHR47691">
    <property type="entry name" value="REGULATOR-RELATED"/>
    <property type="match status" value="1"/>
</dbReference>
<feature type="compositionally biased region" description="Pro residues" evidence="4">
    <location>
        <begin position="271"/>
        <end position="282"/>
    </location>
</feature>
<accession>A0A938YDY3</accession>
<dbReference type="SUPFAM" id="SSF48452">
    <property type="entry name" value="TPR-like"/>
    <property type="match status" value="1"/>
</dbReference>
<dbReference type="Proteomes" id="UP000663792">
    <property type="component" value="Unassembled WGS sequence"/>
</dbReference>
<dbReference type="Gene3D" id="1.10.10.10">
    <property type="entry name" value="Winged helix-like DNA-binding domain superfamily/Winged helix DNA-binding domain"/>
    <property type="match status" value="1"/>
</dbReference>
<dbReference type="Gene3D" id="1.25.40.10">
    <property type="entry name" value="Tetratricopeptide repeat domain"/>
    <property type="match status" value="1"/>
</dbReference>
<dbReference type="AlphaFoldDB" id="A0A938YDY3"/>
<evidence type="ECO:0000256" key="4">
    <source>
        <dbReference type="SAM" id="MobiDB-lite"/>
    </source>
</evidence>
<dbReference type="EMBL" id="JAERWK010000007">
    <property type="protein sequence ID" value="MBM9466672.1"/>
    <property type="molecule type" value="Genomic_DNA"/>
</dbReference>
<dbReference type="InterPro" id="IPR016032">
    <property type="entry name" value="Sig_transdc_resp-reg_C-effctor"/>
</dbReference>
<proteinExistence type="inferred from homology"/>
<dbReference type="SUPFAM" id="SSF46894">
    <property type="entry name" value="C-terminal effector domain of the bipartite response regulators"/>
    <property type="match status" value="1"/>
</dbReference>
<evidence type="ECO:0000313" key="6">
    <source>
        <dbReference type="EMBL" id="MBM9466672.1"/>
    </source>
</evidence>
<evidence type="ECO:0000259" key="5">
    <source>
        <dbReference type="PROSITE" id="PS51755"/>
    </source>
</evidence>
<dbReference type="InterPro" id="IPR011990">
    <property type="entry name" value="TPR-like_helical_dom_sf"/>
</dbReference>
<comment type="caution">
    <text evidence="6">The sequence shown here is derived from an EMBL/GenBank/DDBJ whole genome shotgun (WGS) entry which is preliminary data.</text>
</comment>
<sequence>MRVRDLGPLLIEQGGRAQPVLGTKGPAMLALLTIHANEHVSVDALTAAAWGDHAPAGVASTLLSHIWRLRQLVEPDRRSGRPPQVLLNDAGGYRLVGTPSTIDSLFLAETTARVRDALSAGRLDAALGRADEALSRWRGRPYGRAADADWARPAVARLDELREHLQERRIAVLVALGALDTALSDLRPLLAACPFHETLRALQMEALHRSGRTEQALEAYHEARRTLLDELGIEPGRDLRALHRRILDDDPDLAGPPTTTTAPITARGPGPAEPPDVAPPRPSAGVHLPSTLTPLIGRDADVSRLVRLLKDQQLVTITGPAGSGKTRLALEVARTGAEAYEEGVWFVDLVGVDDPTLVVDVVASTIGFVPSADATPVQDLRRYLTDRRVLVVLDNCEHLLASVASMVQVVLDDPPDGAVARILATSRERLGVAGEVGWTLEPLALPLPGDDPSDHSAVQLFLQRLLAADPGLEVDERTMAAVVDICVALDGLPLPLELAAARAPAFSLTEIASQVRADPGRLRRPGRGGHDHRITLRSTIDRSYQLLTDGERAAHRQLSVLPGPFTQAAAAAVLDTHVDDAGDVLVELVHRSMLTRVGADHPDHPTTFRQLVTVRDHARTSLRTIGMAGQVELRRDHFITELIGRRPPLGTTGEPAWYDALDDDHATVRATLTRRLIESPSASGELLAAPLSFYWYYRGRLVEATRWLTLEHDLRRDGDARDLAVTRLALAAILTLQGRHRQARPHFDAALTARPARGDPRIDPMTEMLVGAMAAAWVTDHHALLLELHRHLRALAEKTDTVHLHLLVDAVDVLALAASEQRESALTQAVQVQHRAAAAGVPMASWLVSGPPLAVSLFSGRPEEGIPWVERCMADHFPSGTGAGGAFIETRANFAAQQRDLRLAARLYGAAHATTRRVGMRWPWRDLTLQLIDVTRDGLPDGEFDDHWRAGQDLTPLGVLDGLRHGWTDRGVASPTDGAR</sequence>
<dbReference type="PRINTS" id="PR00364">
    <property type="entry name" value="DISEASERSIST"/>
</dbReference>
<dbReference type="Gene3D" id="3.40.50.300">
    <property type="entry name" value="P-loop containing nucleotide triphosphate hydrolases"/>
    <property type="match status" value="1"/>
</dbReference>
<dbReference type="GO" id="GO:0003677">
    <property type="term" value="F:DNA binding"/>
    <property type="evidence" value="ECO:0007669"/>
    <property type="project" value="UniProtKB-UniRule"/>
</dbReference>
<dbReference type="PANTHER" id="PTHR47691:SF3">
    <property type="entry name" value="HTH-TYPE TRANSCRIPTIONAL REGULATOR RV0890C-RELATED"/>
    <property type="match status" value="1"/>
</dbReference>
<dbReference type="Pfam" id="PF13401">
    <property type="entry name" value="AAA_22"/>
    <property type="match status" value="1"/>
</dbReference>
<name>A0A938YDY3_9ACTN</name>
<organism evidence="6 7">
    <name type="scientific">Nakamurella leprariae</name>
    <dbReference type="NCBI Taxonomy" id="2803911"/>
    <lineage>
        <taxon>Bacteria</taxon>
        <taxon>Bacillati</taxon>
        <taxon>Actinomycetota</taxon>
        <taxon>Actinomycetes</taxon>
        <taxon>Nakamurellales</taxon>
        <taxon>Nakamurellaceae</taxon>
        <taxon>Nakamurella</taxon>
    </lineage>
</organism>
<dbReference type="InterPro" id="IPR005158">
    <property type="entry name" value="BTAD"/>
</dbReference>
<dbReference type="SUPFAM" id="SSF52540">
    <property type="entry name" value="P-loop containing nucleoside triphosphate hydrolases"/>
    <property type="match status" value="1"/>
</dbReference>
<evidence type="ECO:0000313" key="7">
    <source>
        <dbReference type="Proteomes" id="UP000663792"/>
    </source>
</evidence>
<keyword evidence="7" id="KW-1185">Reference proteome</keyword>